<name>A0AAV5WW91_9BILA</name>
<keyword evidence="1" id="KW-1133">Transmembrane helix</keyword>
<dbReference type="Proteomes" id="UP001432322">
    <property type="component" value="Unassembled WGS sequence"/>
</dbReference>
<proteinExistence type="predicted"/>
<comment type="caution">
    <text evidence="3">The sequence shown here is derived from an EMBL/GenBank/DDBJ whole genome shotgun (WGS) entry which is preliminary data.</text>
</comment>
<feature type="transmembrane region" description="Helical" evidence="1">
    <location>
        <begin position="61"/>
        <end position="82"/>
    </location>
</feature>
<keyword evidence="4" id="KW-1185">Reference proteome</keyword>
<sequence>SSSFFSSLCLLTSACRSCVSETRIAASFVVSSFFTVGDGGLLTAGALGLKRSSKSESSSKIFFRLGFSGGLEVTGTGLGASISFFTSIFFGSSLFISSFFSSFFTTLIVFFAAGLNNSSKSESSSSKIDFFGAHGAFLGAVFIS</sequence>
<feature type="chain" id="PRO_5043798002" evidence="2">
    <location>
        <begin position="21"/>
        <end position="144"/>
    </location>
</feature>
<protein>
    <submittedName>
        <fullName evidence="3">Uncharacterized protein</fullName>
    </submittedName>
</protein>
<feature type="transmembrane region" description="Helical" evidence="1">
    <location>
        <begin position="88"/>
        <end position="115"/>
    </location>
</feature>
<feature type="non-terminal residue" evidence="3">
    <location>
        <position position="144"/>
    </location>
</feature>
<evidence type="ECO:0000256" key="2">
    <source>
        <dbReference type="SAM" id="SignalP"/>
    </source>
</evidence>
<feature type="signal peptide" evidence="2">
    <location>
        <begin position="1"/>
        <end position="20"/>
    </location>
</feature>
<keyword evidence="2" id="KW-0732">Signal</keyword>
<organism evidence="3 4">
    <name type="scientific">Pristionchus fissidentatus</name>
    <dbReference type="NCBI Taxonomy" id="1538716"/>
    <lineage>
        <taxon>Eukaryota</taxon>
        <taxon>Metazoa</taxon>
        <taxon>Ecdysozoa</taxon>
        <taxon>Nematoda</taxon>
        <taxon>Chromadorea</taxon>
        <taxon>Rhabditida</taxon>
        <taxon>Rhabditina</taxon>
        <taxon>Diplogasteromorpha</taxon>
        <taxon>Diplogasteroidea</taxon>
        <taxon>Neodiplogasteridae</taxon>
        <taxon>Pristionchus</taxon>
    </lineage>
</organism>
<reference evidence="3" key="1">
    <citation type="submission" date="2023-10" db="EMBL/GenBank/DDBJ databases">
        <title>Genome assembly of Pristionchus species.</title>
        <authorList>
            <person name="Yoshida K."/>
            <person name="Sommer R.J."/>
        </authorList>
    </citation>
    <scope>NUCLEOTIDE SEQUENCE</scope>
    <source>
        <strain evidence="3">RS5133</strain>
    </source>
</reference>
<dbReference type="AlphaFoldDB" id="A0AAV5WW91"/>
<accession>A0AAV5WW91</accession>
<keyword evidence="1" id="KW-0472">Membrane</keyword>
<gene>
    <name evidence="3" type="ORF">PFISCL1PPCAC_26865</name>
</gene>
<keyword evidence="1" id="KW-0812">Transmembrane</keyword>
<evidence type="ECO:0000313" key="4">
    <source>
        <dbReference type="Proteomes" id="UP001432322"/>
    </source>
</evidence>
<evidence type="ECO:0000256" key="1">
    <source>
        <dbReference type="SAM" id="Phobius"/>
    </source>
</evidence>
<feature type="transmembrane region" description="Helical" evidence="1">
    <location>
        <begin position="30"/>
        <end position="49"/>
    </location>
</feature>
<feature type="non-terminal residue" evidence="3">
    <location>
        <position position="1"/>
    </location>
</feature>
<evidence type="ECO:0000313" key="3">
    <source>
        <dbReference type="EMBL" id="GMT35568.1"/>
    </source>
</evidence>
<dbReference type="EMBL" id="BTSY01000007">
    <property type="protein sequence ID" value="GMT35568.1"/>
    <property type="molecule type" value="Genomic_DNA"/>
</dbReference>